<sequence length="235" mass="26936">MDINVVEKIKKLLALSESSNEYEAQVAMLKTQELLIKHKLTLREVKEFKSYNSDIKEQTSKVTFTKAKWKSHLARLIADNFGCYFFFYTQGTHTITFFGREEDAIVCNIVLEYAIDCINSVVKKLRYQAVRKGCSTKGIENDYALGFIEGLEDKFEKQKETNQEWGLVLMKDSEVIQAYSEKSKSFAGTINTNTSFQGHMEIYKKGYEDGQKFSISDKLSEGDDMEVFAISGHEI</sequence>
<evidence type="ECO:0000259" key="2">
    <source>
        <dbReference type="Pfam" id="PF23771"/>
    </source>
</evidence>
<organism evidence="3 4">
    <name type="scientific">Alkalibaculum bacchi</name>
    <dbReference type="NCBI Taxonomy" id="645887"/>
    <lineage>
        <taxon>Bacteria</taxon>
        <taxon>Bacillati</taxon>
        <taxon>Bacillota</taxon>
        <taxon>Clostridia</taxon>
        <taxon>Eubacteriales</taxon>
        <taxon>Eubacteriaceae</taxon>
        <taxon>Alkalibaculum</taxon>
    </lineage>
</organism>
<dbReference type="InterPro" id="IPR024498">
    <property type="entry name" value="DUF2786"/>
</dbReference>
<feature type="domain" description="DUF2786" evidence="1">
    <location>
        <begin position="5"/>
        <end position="41"/>
    </location>
</feature>
<feature type="domain" description="DUF7168" evidence="2">
    <location>
        <begin position="57"/>
        <end position="181"/>
    </location>
</feature>
<dbReference type="Pfam" id="PF23771">
    <property type="entry name" value="DUF7168"/>
    <property type="match status" value="1"/>
</dbReference>
<dbReference type="EMBL" id="QNRX01000019">
    <property type="protein sequence ID" value="RBP59308.1"/>
    <property type="molecule type" value="Genomic_DNA"/>
</dbReference>
<reference evidence="3 4" key="1">
    <citation type="submission" date="2018-06" db="EMBL/GenBank/DDBJ databases">
        <title>Genomic Encyclopedia of Type Strains, Phase IV (KMG-IV): sequencing the most valuable type-strain genomes for metagenomic binning, comparative biology and taxonomic classification.</title>
        <authorList>
            <person name="Goeker M."/>
        </authorList>
    </citation>
    <scope>NUCLEOTIDE SEQUENCE [LARGE SCALE GENOMIC DNA]</scope>
    <source>
        <strain evidence="3 4">DSM 22112</strain>
    </source>
</reference>
<keyword evidence="4" id="KW-1185">Reference proteome</keyword>
<evidence type="ECO:0000313" key="4">
    <source>
        <dbReference type="Proteomes" id="UP000253490"/>
    </source>
</evidence>
<dbReference type="OrthoDB" id="1808266at2"/>
<dbReference type="InterPro" id="IPR055592">
    <property type="entry name" value="DUF7168"/>
</dbReference>
<accession>A0A366I1I1</accession>
<comment type="caution">
    <text evidence="3">The sequence shown here is derived from an EMBL/GenBank/DDBJ whole genome shotgun (WGS) entry which is preliminary data.</text>
</comment>
<evidence type="ECO:0000313" key="3">
    <source>
        <dbReference type="EMBL" id="RBP59308.1"/>
    </source>
</evidence>
<evidence type="ECO:0000259" key="1">
    <source>
        <dbReference type="Pfam" id="PF10979"/>
    </source>
</evidence>
<protein>
    <submittedName>
        <fullName evidence="3">Uncharacterized protein DUF2786</fullName>
    </submittedName>
</protein>
<dbReference type="RefSeq" id="WP_113921521.1">
    <property type="nucleotide sequence ID" value="NZ_QNRX01000019.1"/>
</dbReference>
<proteinExistence type="predicted"/>
<dbReference type="AlphaFoldDB" id="A0A366I1I1"/>
<dbReference type="Proteomes" id="UP000253490">
    <property type="component" value="Unassembled WGS sequence"/>
</dbReference>
<name>A0A366I1I1_9FIRM</name>
<gene>
    <name evidence="3" type="ORF">DES36_11933</name>
</gene>
<dbReference type="Pfam" id="PF10979">
    <property type="entry name" value="DUF2786"/>
    <property type="match status" value="1"/>
</dbReference>